<name>F5S9L8_KINKI</name>
<keyword evidence="2" id="KW-1185">Reference proteome</keyword>
<evidence type="ECO:0000313" key="2">
    <source>
        <dbReference type="Proteomes" id="UP000004207"/>
    </source>
</evidence>
<dbReference type="Proteomes" id="UP000004207">
    <property type="component" value="Unassembled WGS sequence"/>
</dbReference>
<gene>
    <name evidence="1" type="ORF">HMPREF0476_1901</name>
</gene>
<dbReference type="eggNOG" id="COG3676">
    <property type="taxonomic scope" value="Bacteria"/>
</dbReference>
<dbReference type="EMBL" id="AFHS01000065">
    <property type="protein sequence ID" value="EGK07018.1"/>
    <property type="molecule type" value="Genomic_DNA"/>
</dbReference>
<organism evidence="1 2">
    <name type="scientific">Kingella kingae ATCC 23330</name>
    <dbReference type="NCBI Taxonomy" id="887327"/>
    <lineage>
        <taxon>Bacteria</taxon>
        <taxon>Pseudomonadati</taxon>
        <taxon>Pseudomonadota</taxon>
        <taxon>Betaproteobacteria</taxon>
        <taxon>Neisseriales</taxon>
        <taxon>Neisseriaceae</taxon>
        <taxon>Kingella</taxon>
    </lineage>
</organism>
<evidence type="ECO:0000313" key="1">
    <source>
        <dbReference type="EMBL" id="EGK07018.1"/>
    </source>
</evidence>
<sequence>MDINPNSAALFYRKIRQVIAYHLELQADEIFDGSVELDESVLADSEKANAVAEQLVR</sequence>
<reference evidence="1 2" key="1">
    <citation type="submission" date="2011-04" db="EMBL/GenBank/DDBJ databases">
        <authorList>
            <person name="Muzny D."/>
            <person name="Qin X."/>
            <person name="Deng J."/>
            <person name="Jiang H."/>
            <person name="Liu Y."/>
            <person name="Qu J."/>
            <person name="Song X.-Z."/>
            <person name="Zhang L."/>
            <person name="Thornton R."/>
            <person name="Coyle M."/>
            <person name="Francisco L."/>
            <person name="Jackson L."/>
            <person name="Javaid M."/>
            <person name="Korchina V."/>
            <person name="Kovar C."/>
            <person name="Mata R."/>
            <person name="Mathew T."/>
            <person name="Ngo R."/>
            <person name="Nguyen L."/>
            <person name="Nguyen N."/>
            <person name="Okwuonu G."/>
            <person name="Ongeri F."/>
            <person name="Pham C."/>
            <person name="Simmons D."/>
            <person name="Wilczek-Boney K."/>
            <person name="Hale W."/>
            <person name="Jakkamsetti A."/>
            <person name="Pham P."/>
            <person name="Ruth R."/>
            <person name="San Lucas F."/>
            <person name="Warren J."/>
            <person name="Zhang J."/>
            <person name="Zhao Z."/>
            <person name="Zhou C."/>
            <person name="Zhu D."/>
            <person name="Lee S."/>
            <person name="Bess C."/>
            <person name="Blankenburg K."/>
            <person name="Forbes L."/>
            <person name="Fu Q."/>
            <person name="Gubbala S."/>
            <person name="Hirani K."/>
            <person name="Jayaseelan J.C."/>
            <person name="Lara F."/>
            <person name="Munidasa M."/>
            <person name="Palculict T."/>
            <person name="Patil S."/>
            <person name="Pu L.-L."/>
            <person name="Saada N."/>
            <person name="Tang L."/>
            <person name="Weissenberger G."/>
            <person name="Zhu Y."/>
            <person name="Hemphill L."/>
            <person name="Shang Y."/>
            <person name="Youmans B."/>
            <person name="Ayvaz T."/>
            <person name="Ross M."/>
            <person name="Santibanez J."/>
            <person name="Aqrawi P."/>
            <person name="Gross S."/>
            <person name="Joshi V."/>
            <person name="Fowler G."/>
            <person name="Nazareth L."/>
            <person name="Reid J."/>
            <person name="Worley K."/>
            <person name="Petrosino J."/>
            <person name="Highlander S."/>
            <person name="Gibbs R."/>
        </authorList>
    </citation>
    <scope>NUCLEOTIDE SEQUENCE [LARGE SCALE GENOMIC DNA]</scope>
    <source>
        <strain evidence="1 2">ATCC 23330</strain>
    </source>
</reference>
<comment type="caution">
    <text evidence="1">The sequence shown here is derived from an EMBL/GenBank/DDBJ whole genome shotgun (WGS) entry which is preliminary data.</text>
</comment>
<accession>F5S9L8</accession>
<proteinExistence type="predicted"/>
<dbReference type="AlphaFoldDB" id="F5S9L8"/>
<dbReference type="HOGENOM" id="CLU_2990667_0_0_4"/>
<protein>
    <submittedName>
        <fullName evidence="1">Transposase</fullName>
    </submittedName>
</protein>